<reference evidence="2" key="1">
    <citation type="journal article" date="2011" name="Genome Res.">
        <title>Phylogeny-wide analysis of social amoeba genomes highlights ancient origins for complex intercellular communication.</title>
        <authorList>
            <person name="Heidel A.J."/>
            <person name="Lawal H.M."/>
            <person name="Felder M."/>
            <person name="Schilde C."/>
            <person name="Helps N.R."/>
            <person name="Tunggal B."/>
            <person name="Rivero F."/>
            <person name="John U."/>
            <person name="Schleicher M."/>
            <person name="Eichinger L."/>
            <person name="Platzer M."/>
            <person name="Noegel A.A."/>
            <person name="Schaap P."/>
            <person name="Gloeckner G."/>
        </authorList>
    </citation>
    <scope>NUCLEOTIDE SEQUENCE [LARGE SCALE GENOMIC DNA]</scope>
    <source>
        <strain evidence="2">SH3</strain>
    </source>
</reference>
<sequence>MSINNDQQQKWYFGNILKNKITNNNRFSEASTACTEDCFGFPAVCIFFGYCNCYRYGWNEEMVGMMDGATKKKKNRMIFVVVWCCSWEHGIT</sequence>
<gene>
    <name evidence="1" type="ORF">DFA_09860</name>
</gene>
<keyword evidence="2" id="KW-1185">Reference proteome</keyword>
<name>F4QAX8_CACFS</name>
<organism evidence="1 2">
    <name type="scientific">Cavenderia fasciculata</name>
    <name type="common">Slime mold</name>
    <name type="synonym">Dictyostelium fasciculatum</name>
    <dbReference type="NCBI Taxonomy" id="261658"/>
    <lineage>
        <taxon>Eukaryota</taxon>
        <taxon>Amoebozoa</taxon>
        <taxon>Evosea</taxon>
        <taxon>Eumycetozoa</taxon>
        <taxon>Dictyostelia</taxon>
        <taxon>Acytosteliales</taxon>
        <taxon>Cavenderiaceae</taxon>
        <taxon>Cavenderia</taxon>
    </lineage>
</organism>
<proteinExistence type="predicted"/>
<protein>
    <submittedName>
        <fullName evidence="1">Uncharacterized protein</fullName>
    </submittedName>
</protein>
<evidence type="ECO:0000313" key="1">
    <source>
        <dbReference type="EMBL" id="EGG15037.1"/>
    </source>
</evidence>
<evidence type="ECO:0000313" key="2">
    <source>
        <dbReference type="Proteomes" id="UP000007797"/>
    </source>
</evidence>
<accession>F4QAX8</accession>
<dbReference type="Proteomes" id="UP000007797">
    <property type="component" value="Unassembled WGS sequence"/>
</dbReference>
<dbReference type="KEGG" id="dfa:DFA_09860"/>
<dbReference type="EMBL" id="GL883026">
    <property type="protein sequence ID" value="EGG15037.1"/>
    <property type="molecule type" value="Genomic_DNA"/>
</dbReference>
<dbReference type="GeneID" id="14867201"/>
<dbReference type="RefSeq" id="XP_004351757.1">
    <property type="nucleotide sequence ID" value="XM_004351705.1"/>
</dbReference>
<dbReference type="AlphaFoldDB" id="F4QAX8"/>